<feature type="domain" description="Transposase TnpC homeodomain" evidence="4">
    <location>
        <begin position="37"/>
        <end position="117"/>
    </location>
</feature>
<dbReference type="PANTHER" id="PTHR33678:SF2">
    <property type="match status" value="1"/>
</dbReference>
<name>A0A941HRD8_9CLOT</name>
<dbReference type="RefSeq" id="WP_211802874.1">
    <property type="nucleotide sequence ID" value="NZ_JAGSCS010000047.1"/>
</dbReference>
<keyword evidence="1" id="KW-0175">Coiled coil</keyword>
<dbReference type="Pfam" id="PF03050">
    <property type="entry name" value="DDE_Tnp_IS66"/>
    <property type="match status" value="1"/>
</dbReference>
<evidence type="ECO:0000256" key="2">
    <source>
        <dbReference type="SAM" id="MobiDB-lite"/>
    </source>
</evidence>
<evidence type="ECO:0000259" key="3">
    <source>
        <dbReference type="Pfam" id="PF03050"/>
    </source>
</evidence>
<evidence type="ECO:0000313" key="6">
    <source>
        <dbReference type="Proteomes" id="UP000675379"/>
    </source>
</evidence>
<feature type="domain" description="Transposase IS66 central" evidence="3">
    <location>
        <begin position="190"/>
        <end position="264"/>
    </location>
</feature>
<sequence>MKASETSALIEVIKEQNKTIESLRKTIEEMSVESKILREQIEYLTKKLFGTKSEKMAALTGQIVLDEILNPEMSQDLGLFNEAETNAEVQEEPDLRQKATKKGYSREKALRNLPREEKLYTLPDEDRVCSMDGDRLVPAGKKYLRTEIEYTPASMKLVEVYVETAECRTCRKEGRSYLRQAEADQPVLQHSMASPSSVAWTMYQKYVNHVPLYRQEKDWHNLGLEIQRNTLSSWIMKTSEEWLSPVVARLREKLLEETYLHADELCEASHNSSYVESYVM</sequence>
<evidence type="ECO:0000256" key="1">
    <source>
        <dbReference type="SAM" id="Coils"/>
    </source>
</evidence>
<dbReference type="PANTHER" id="PTHR33678">
    <property type="entry name" value="BLL1576 PROTEIN"/>
    <property type="match status" value="1"/>
</dbReference>
<dbReference type="AlphaFoldDB" id="A0A941HRD8"/>
<reference evidence="5" key="1">
    <citation type="submission" date="2021-04" db="EMBL/GenBank/DDBJ databases">
        <title>Proteiniclasticum sedimins sp. nov., an obligate anaerobic bacterium isolated from anaerobic sludge.</title>
        <authorList>
            <person name="Liu J."/>
        </authorList>
    </citation>
    <scope>NUCLEOTIDE SEQUENCE</scope>
    <source>
        <strain evidence="5">BAD-10</strain>
    </source>
</reference>
<organism evidence="5 6">
    <name type="scientific">Proteiniclasticum sediminis</name>
    <dbReference type="NCBI Taxonomy" id="2804028"/>
    <lineage>
        <taxon>Bacteria</taxon>
        <taxon>Bacillati</taxon>
        <taxon>Bacillota</taxon>
        <taxon>Clostridia</taxon>
        <taxon>Eubacteriales</taxon>
        <taxon>Clostridiaceae</taxon>
        <taxon>Proteiniclasticum</taxon>
    </lineage>
</organism>
<evidence type="ECO:0000259" key="4">
    <source>
        <dbReference type="Pfam" id="PF13007"/>
    </source>
</evidence>
<feature type="region of interest" description="Disordered" evidence="2">
    <location>
        <begin position="86"/>
        <end position="108"/>
    </location>
</feature>
<dbReference type="EMBL" id="JAGSCS010000047">
    <property type="protein sequence ID" value="MBR0577484.1"/>
    <property type="molecule type" value="Genomic_DNA"/>
</dbReference>
<dbReference type="InterPro" id="IPR024463">
    <property type="entry name" value="Transposase_TnpC_homeodom"/>
</dbReference>
<accession>A0A941HRD8</accession>
<evidence type="ECO:0000313" key="5">
    <source>
        <dbReference type="EMBL" id="MBR0577484.1"/>
    </source>
</evidence>
<gene>
    <name evidence="5" type="ORF">KCG48_14340</name>
</gene>
<dbReference type="InterPro" id="IPR004291">
    <property type="entry name" value="Transposase_IS66_central"/>
</dbReference>
<feature type="coiled-coil region" evidence="1">
    <location>
        <begin position="13"/>
        <end position="47"/>
    </location>
</feature>
<dbReference type="Proteomes" id="UP000675379">
    <property type="component" value="Unassembled WGS sequence"/>
</dbReference>
<comment type="caution">
    <text evidence="5">The sequence shown here is derived from an EMBL/GenBank/DDBJ whole genome shotgun (WGS) entry which is preliminary data.</text>
</comment>
<keyword evidence="6" id="KW-1185">Reference proteome</keyword>
<dbReference type="Pfam" id="PF13007">
    <property type="entry name" value="LZ_Tnp_IS66"/>
    <property type="match status" value="1"/>
</dbReference>
<protein>
    <submittedName>
        <fullName evidence="5">Transposase</fullName>
    </submittedName>
</protein>
<proteinExistence type="predicted"/>
<dbReference type="InterPro" id="IPR052344">
    <property type="entry name" value="Transposase-related"/>
</dbReference>